<dbReference type="Pfam" id="PF00023">
    <property type="entry name" value="Ank"/>
    <property type="match status" value="1"/>
</dbReference>
<keyword evidence="1" id="KW-0677">Repeat</keyword>
<keyword evidence="6" id="KW-1185">Reference proteome</keyword>
<feature type="region of interest" description="Disordered" evidence="4">
    <location>
        <begin position="720"/>
        <end position="755"/>
    </location>
</feature>
<dbReference type="InterPro" id="IPR051637">
    <property type="entry name" value="Ank_repeat_dom-contain_49"/>
</dbReference>
<evidence type="ECO:0000256" key="4">
    <source>
        <dbReference type="SAM" id="MobiDB-lite"/>
    </source>
</evidence>
<dbReference type="PROSITE" id="PS50088">
    <property type="entry name" value="ANK_REPEAT"/>
    <property type="match status" value="4"/>
</dbReference>
<reference evidence="5 6" key="1">
    <citation type="submission" date="2024-02" db="EMBL/GenBank/DDBJ databases">
        <authorList>
            <person name="Chen Y."/>
            <person name="Shah S."/>
            <person name="Dougan E. K."/>
            <person name="Thang M."/>
            <person name="Chan C."/>
        </authorList>
    </citation>
    <scope>NUCLEOTIDE SEQUENCE [LARGE SCALE GENOMIC DNA]</scope>
</reference>
<evidence type="ECO:0000313" key="6">
    <source>
        <dbReference type="Proteomes" id="UP001642464"/>
    </source>
</evidence>
<accession>A0ABP0N0T3</accession>
<feature type="repeat" description="ANK" evidence="3">
    <location>
        <begin position="581"/>
        <end position="613"/>
    </location>
</feature>
<evidence type="ECO:0000256" key="3">
    <source>
        <dbReference type="PROSITE-ProRule" id="PRU00023"/>
    </source>
</evidence>
<dbReference type="PANTHER" id="PTHR24180">
    <property type="entry name" value="CYCLIN-DEPENDENT KINASE INHIBITOR 2C-RELATED"/>
    <property type="match status" value="1"/>
</dbReference>
<dbReference type="Proteomes" id="UP001642464">
    <property type="component" value="Unassembled WGS sequence"/>
</dbReference>
<dbReference type="InterPro" id="IPR002110">
    <property type="entry name" value="Ankyrin_rpt"/>
</dbReference>
<dbReference type="Gene3D" id="1.25.40.20">
    <property type="entry name" value="Ankyrin repeat-containing domain"/>
    <property type="match status" value="2"/>
</dbReference>
<dbReference type="EMBL" id="CAXAMM010025669">
    <property type="protein sequence ID" value="CAK9057390.1"/>
    <property type="molecule type" value="Genomic_DNA"/>
</dbReference>
<feature type="repeat" description="ANK" evidence="3">
    <location>
        <begin position="647"/>
        <end position="679"/>
    </location>
</feature>
<dbReference type="InterPro" id="IPR036770">
    <property type="entry name" value="Ankyrin_rpt-contain_sf"/>
</dbReference>
<evidence type="ECO:0000256" key="1">
    <source>
        <dbReference type="ARBA" id="ARBA00022737"/>
    </source>
</evidence>
<keyword evidence="2 3" id="KW-0040">ANK repeat</keyword>
<proteinExistence type="predicted"/>
<protein>
    <submittedName>
        <fullName evidence="5">Ankyrin repeat domain-containing protein 50</fullName>
    </submittedName>
</protein>
<feature type="repeat" description="ANK" evidence="3">
    <location>
        <begin position="614"/>
        <end position="646"/>
    </location>
</feature>
<feature type="compositionally biased region" description="Basic and acidic residues" evidence="4">
    <location>
        <begin position="720"/>
        <end position="740"/>
    </location>
</feature>
<dbReference type="SUPFAM" id="SSF48403">
    <property type="entry name" value="Ankyrin repeat"/>
    <property type="match status" value="1"/>
</dbReference>
<gene>
    <name evidence="5" type="ORF">SCF082_LOCUS30816</name>
</gene>
<sequence length="755" mass="83561">MLWHYSFEQPVIPCSCGLRFISEKVLQSLTTGTARGLTRTPLDVAVLHSALGWLLILYGRLVGFQQPFGCSATFGSTNSVFSKNQATIMTYGLTDAEEAKDCRYPGSGLAEKAAREKDFPLDAIAASLQQRVELAKMSWEEDRFHLLQLMGVEDGTMSTDSCQVVNTRLNGLFALVFLRKIFEGAEAAESAELKELVAQALSRDTQRLEIDITLGAGMGSSSDDELLLLVKHMSPRLQRITVDVKGSGLKNASLAEIANFLSPELQDILLDLQGCRTITDTGIKRFMDNLMDNCDRSKLSTVSCLLMGTKVAEHSQEACEILDLEQIAQVRTQLELQERKNQIKRLMKNVDQGKTAIASFKRLMQSDVEVALRGVLGETGLIDASHVEWGIHSEDMAIAFDQTFIKVLLDVGATIEFMKRPEAPPYSVMWPQEEPDRDADSRVYKLHHRHEGFIDAMAEKLKEVQPSGRKAVAAALLELRAGDLIRAAIPSKDAQKLAFIYAAREGSRESVSSLLLSLGELLTQVDDATWDEEDLALCNLKDSFTAPRGTALHGAAENGHSEVVQKLLDWGADVNQMRFDTDATALTLAAQRGWLEVCAVLLDNGAEIEVRDMTGRTPLSWAAGHGHVHVVEELLERSAQIDRPDSKGMTPLMFAAGIGQVAVAQKLIESGANIRAVDKEEKTPAMHATIYDTDKMGLQQKKQKILDMLQLREKELEREAEREAERELERQALERERQQEAELEAESEGQMTPVA</sequence>
<dbReference type="PANTHER" id="PTHR24180:SF45">
    <property type="entry name" value="POLY [ADP-RIBOSE] POLYMERASE TANKYRASE"/>
    <property type="match status" value="1"/>
</dbReference>
<dbReference type="SMART" id="SM00248">
    <property type="entry name" value="ANK"/>
    <property type="match status" value="4"/>
</dbReference>
<comment type="caution">
    <text evidence="5">The sequence shown here is derived from an EMBL/GenBank/DDBJ whole genome shotgun (WGS) entry which is preliminary data.</text>
</comment>
<evidence type="ECO:0000313" key="5">
    <source>
        <dbReference type="EMBL" id="CAK9057390.1"/>
    </source>
</evidence>
<feature type="repeat" description="ANK" evidence="3">
    <location>
        <begin position="547"/>
        <end position="579"/>
    </location>
</feature>
<evidence type="ECO:0000256" key="2">
    <source>
        <dbReference type="ARBA" id="ARBA00023043"/>
    </source>
</evidence>
<name>A0ABP0N0T3_9DINO</name>
<organism evidence="5 6">
    <name type="scientific">Durusdinium trenchii</name>
    <dbReference type="NCBI Taxonomy" id="1381693"/>
    <lineage>
        <taxon>Eukaryota</taxon>
        <taxon>Sar</taxon>
        <taxon>Alveolata</taxon>
        <taxon>Dinophyceae</taxon>
        <taxon>Suessiales</taxon>
        <taxon>Symbiodiniaceae</taxon>
        <taxon>Durusdinium</taxon>
    </lineage>
</organism>
<dbReference type="PROSITE" id="PS50297">
    <property type="entry name" value="ANK_REP_REGION"/>
    <property type="match status" value="4"/>
</dbReference>
<dbReference type="Pfam" id="PF12796">
    <property type="entry name" value="Ank_2"/>
    <property type="match status" value="1"/>
</dbReference>